<protein>
    <submittedName>
        <fullName evidence="3">Aminopeptidase</fullName>
    </submittedName>
</protein>
<dbReference type="Pfam" id="PF04389">
    <property type="entry name" value="Peptidase_M28"/>
    <property type="match status" value="1"/>
</dbReference>
<dbReference type="GO" id="GO:0004177">
    <property type="term" value="F:aminopeptidase activity"/>
    <property type="evidence" value="ECO:0007669"/>
    <property type="project" value="UniProtKB-KW"/>
</dbReference>
<comment type="caution">
    <text evidence="3">The sequence shown here is derived from an EMBL/GenBank/DDBJ whole genome shotgun (WGS) entry which is preliminary data.</text>
</comment>
<dbReference type="Proteomes" id="UP000185860">
    <property type="component" value="Unassembled WGS sequence"/>
</dbReference>
<evidence type="ECO:0000256" key="1">
    <source>
        <dbReference type="SAM" id="Phobius"/>
    </source>
</evidence>
<organism evidence="3 4">
    <name type="scientific">[Phormidium ambiguum] IAM M-71</name>
    <dbReference type="NCBI Taxonomy" id="454136"/>
    <lineage>
        <taxon>Bacteria</taxon>
        <taxon>Bacillati</taxon>
        <taxon>Cyanobacteriota</taxon>
        <taxon>Cyanophyceae</taxon>
        <taxon>Oscillatoriophycideae</taxon>
        <taxon>Aerosakkonematales</taxon>
        <taxon>Aerosakkonemataceae</taxon>
        <taxon>Floridanema</taxon>
    </lineage>
</organism>
<evidence type="ECO:0000313" key="3">
    <source>
        <dbReference type="EMBL" id="OKH33614.1"/>
    </source>
</evidence>
<dbReference type="EMBL" id="MRCE01000028">
    <property type="protein sequence ID" value="OKH33614.1"/>
    <property type="molecule type" value="Genomic_DNA"/>
</dbReference>
<dbReference type="RefSeq" id="WP_073595833.1">
    <property type="nucleotide sequence ID" value="NZ_MRCE01000028.1"/>
</dbReference>
<evidence type="ECO:0000259" key="2">
    <source>
        <dbReference type="Pfam" id="PF04389"/>
    </source>
</evidence>
<dbReference type="AlphaFoldDB" id="A0A1U7IAQ0"/>
<dbReference type="OrthoDB" id="9762302at2"/>
<dbReference type="PANTHER" id="PTHR12147:SF26">
    <property type="entry name" value="PEPTIDASE M28 DOMAIN-CONTAINING PROTEIN"/>
    <property type="match status" value="1"/>
</dbReference>
<reference evidence="3 4" key="1">
    <citation type="submission" date="2016-11" db="EMBL/GenBank/DDBJ databases">
        <title>Draft Genome Sequences of Nine Cyanobacterial Strains from Diverse Habitats.</title>
        <authorList>
            <person name="Zhu T."/>
            <person name="Hou S."/>
            <person name="Lu X."/>
            <person name="Hess W.R."/>
        </authorList>
    </citation>
    <scope>NUCLEOTIDE SEQUENCE [LARGE SCALE GENOMIC DNA]</scope>
    <source>
        <strain evidence="3 4">IAM M-71</strain>
    </source>
</reference>
<evidence type="ECO:0000313" key="4">
    <source>
        <dbReference type="Proteomes" id="UP000185860"/>
    </source>
</evidence>
<dbReference type="SUPFAM" id="SSF53187">
    <property type="entry name" value="Zn-dependent exopeptidases"/>
    <property type="match status" value="1"/>
</dbReference>
<dbReference type="InterPro" id="IPR045175">
    <property type="entry name" value="M28_fam"/>
</dbReference>
<feature type="domain" description="Peptidase M28" evidence="2">
    <location>
        <begin position="121"/>
        <end position="339"/>
    </location>
</feature>
<keyword evidence="3" id="KW-0645">Protease</keyword>
<dbReference type="GO" id="GO:0006508">
    <property type="term" value="P:proteolysis"/>
    <property type="evidence" value="ECO:0007669"/>
    <property type="project" value="InterPro"/>
</dbReference>
<dbReference type="PANTHER" id="PTHR12147">
    <property type="entry name" value="METALLOPEPTIDASE M28 FAMILY MEMBER"/>
    <property type="match status" value="1"/>
</dbReference>
<keyword evidence="1" id="KW-0812">Transmembrane</keyword>
<dbReference type="STRING" id="454136.NIES2119_22990"/>
<dbReference type="GO" id="GO:0008235">
    <property type="term" value="F:metalloexopeptidase activity"/>
    <property type="evidence" value="ECO:0007669"/>
    <property type="project" value="InterPro"/>
</dbReference>
<accession>A0A1U7IAQ0</accession>
<keyword evidence="3" id="KW-0378">Hydrolase</keyword>
<keyword evidence="1" id="KW-1133">Transmembrane helix</keyword>
<keyword evidence="3" id="KW-0031">Aminopeptidase</keyword>
<sequence length="346" mass="38961">MRSSSRNNRAKIQLISKAALIRLGVLLSILIFICVWSWFTLFWMPGKSYSGQLKPLSQQEIVLRNLLQEDVKNLADEIGERNANNYKRLNAAVDFLKAGFSQSGYEIKKQEYKINGNSYYNLVAEKRGIKKPNEIIVVGGHYDSVFGSPGANDNGTGAAATLELARMFAKEKTNRTIRFVEFTNEEPPFFWTEDMGSLVFAKQLKAQNENVVGMLSLETMGYFSDRVDSQKYPFPIGIFYPNQGSFIAFVGNLKSGDLVRKAIASFRRNAEFPSEGAVLPSGVPGVGWSDHWSFWQQGYPAIMVTDTAPYRYVYYHKEEDTSDKIDFDKLTRVVSGLAKVISNLAE</sequence>
<proteinExistence type="predicted"/>
<dbReference type="InterPro" id="IPR007484">
    <property type="entry name" value="Peptidase_M28"/>
</dbReference>
<name>A0A1U7IAQ0_9CYAN</name>
<keyword evidence="1" id="KW-0472">Membrane</keyword>
<gene>
    <name evidence="3" type="ORF">NIES2119_22990</name>
</gene>
<feature type="transmembrane region" description="Helical" evidence="1">
    <location>
        <begin position="20"/>
        <end position="44"/>
    </location>
</feature>
<dbReference type="Gene3D" id="3.40.630.10">
    <property type="entry name" value="Zn peptidases"/>
    <property type="match status" value="1"/>
</dbReference>